<keyword evidence="4" id="KW-1185">Reference proteome</keyword>
<dbReference type="RefSeq" id="WP_097805576.1">
    <property type="nucleotide sequence ID" value="NZ_FXYH01000012.1"/>
</dbReference>
<dbReference type="InterPro" id="IPR018247">
    <property type="entry name" value="EF_Hand_1_Ca_BS"/>
</dbReference>
<sequence>MKKTVFAALLSVLFATAPYNVRAQVFSATQPEINAFVAADANRDGNLSLPEFRIFVQAMAKSGQPTAKTIRAFAAYRFAFGIVDANKDNLASPEELRSADTGYRNK</sequence>
<dbReference type="InterPro" id="IPR002048">
    <property type="entry name" value="EF_hand_dom"/>
</dbReference>
<keyword evidence="1" id="KW-0732">Signal</keyword>
<name>A0A238KSS8_9RHOB</name>
<protein>
    <submittedName>
        <fullName evidence="3">EF hand</fullName>
    </submittedName>
</protein>
<feature type="domain" description="EF-hand" evidence="2">
    <location>
        <begin position="34"/>
        <end position="62"/>
    </location>
</feature>
<evidence type="ECO:0000256" key="1">
    <source>
        <dbReference type="SAM" id="SignalP"/>
    </source>
</evidence>
<organism evidence="3 4">
    <name type="scientific">Pelagimonas varians</name>
    <dbReference type="NCBI Taxonomy" id="696760"/>
    <lineage>
        <taxon>Bacteria</taxon>
        <taxon>Pseudomonadati</taxon>
        <taxon>Pseudomonadota</taxon>
        <taxon>Alphaproteobacteria</taxon>
        <taxon>Rhodobacterales</taxon>
        <taxon>Roseobacteraceae</taxon>
        <taxon>Pelagimonas</taxon>
    </lineage>
</organism>
<dbReference type="Gene3D" id="1.10.238.10">
    <property type="entry name" value="EF-hand"/>
    <property type="match status" value="1"/>
</dbReference>
<reference evidence="3 4" key="1">
    <citation type="submission" date="2017-05" db="EMBL/GenBank/DDBJ databases">
        <authorList>
            <person name="Song R."/>
            <person name="Chenine A.L."/>
            <person name="Ruprecht R.M."/>
        </authorList>
    </citation>
    <scope>NUCLEOTIDE SEQUENCE [LARGE SCALE GENOMIC DNA]</scope>
    <source>
        <strain evidence="3 4">CECT 8663</strain>
    </source>
</reference>
<evidence type="ECO:0000259" key="2">
    <source>
        <dbReference type="PROSITE" id="PS50222"/>
    </source>
</evidence>
<gene>
    <name evidence="3" type="ORF">PEV8663_03094</name>
</gene>
<dbReference type="OrthoDB" id="7866594at2"/>
<dbReference type="PROSITE" id="PS50222">
    <property type="entry name" value="EF_HAND_2"/>
    <property type="match status" value="1"/>
</dbReference>
<feature type="chain" id="PRO_5012308497" evidence="1">
    <location>
        <begin position="24"/>
        <end position="106"/>
    </location>
</feature>
<dbReference type="GO" id="GO:0005509">
    <property type="term" value="F:calcium ion binding"/>
    <property type="evidence" value="ECO:0007669"/>
    <property type="project" value="InterPro"/>
</dbReference>
<dbReference type="PROSITE" id="PS00018">
    <property type="entry name" value="EF_HAND_1"/>
    <property type="match status" value="1"/>
</dbReference>
<dbReference type="AlphaFoldDB" id="A0A238KSS8"/>
<accession>A0A238KSS8</accession>
<dbReference type="EMBL" id="FXYH01000012">
    <property type="protein sequence ID" value="SMX45710.1"/>
    <property type="molecule type" value="Genomic_DNA"/>
</dbReference>
<dbReference type="Pfam" id="PF13202">
    <property type="entry name" value="EF-hand_5"/>
    <property type="match status" value="1"/>
</dbReference>
<evidence type="ECO:0000313" key="4">
    <source>
        <dbReference type="Proteomes" id="UP000220836"/>
    </source>
</evidence>
<feature type="signal peptide" evidence="1">
    <location>
        <begin position="1"/>
        <end position="23"/>
    </location>
</feature>
<dbReference type="SUPFAM" id="SSF47473">
    <property type="entry name" value="EF-hand"/>
    <property type="match status" value="1"/>
</dbReference>
<dbReference type="InterPro" id="IPR011992">
    <property type="entry name" value="EF-hand-dom_pair"/>
</dbReference>
<proteinExistence type="predicted"/>
<evidence type="ECO:0000313" key="3">
    <source>
        <dbReference type="EMBL" id="SMX45710.1"/>
    </source>
</evidence>
<dbReference type="Proteomes" id="UP000220836">
    <property type="component" value="Unassembled WGS sequence"/>
</dbReference>